<keyword evidence="3" id="KW-1185">Reference proteome</keyword>
<keyword evidence="1" id="KW-0732">Signal</keyword>
<dbReference type="Proteomes" id="UP000011991">
    <property type="component" value="Unassembled WGS sequence"/>
</dbReference>
<reference evidence="2 3" key="1">
    <citation type="journal article" date="2013" name="Mar. Genomics">
        <title>Expression of sulfatases in Rhodopirellula baltica and the diversity of sulfatases in the genus Rhodopirellula.</title>
        <authorList>
            <person name="Wegner C.E."/>
            <person name="Richter-Heitmann T."/>
            <person name="Klindworth A."/>
            <person name="Klockow C."/>
            <person name="Richter M."/>
            <person name="Achstetter T."/>
            <person name="Glockner F.O."/>
            <person name="Harder J."/>
        </authorList>
    </citation>
    <scope>NUCLEOTIDE SEQUENCE [LARGE SCALE GENOMIC DNA]</scope>
    <source>
        <strain evidence="2 3">SM1</strain>
    </source>
</reference>
<accession>M5R8X7</accession>
<protein>
    <submittedName>
        <fullName evidence="2">Secreted protein</fullName>
    </submittedName>
</protein>
<dbReference type="PATRIC" id="fig|1265738.3.peg.7556"/>
<evidence type="ECO:0000313" key="3">
    <source>
        <dbReference type="Proteomes" id="UP000011991"/>
    </source>
</evidence>
<gene>
    <name evidence="2" type="ORF">RMSM_07573</name>
</gene>
<feature type="chain" id="PRO_5004070454" evidence="1">
    <location>
        <begin position="29"/>
        <end position="152"/>
    </location>
</feature>
<evidence type="ECO:0000313" key="2">
    <source>
        <dbReference type="EMBL" id="EMI15506.1"/>
    </source>
</evidence>
<dbReference type="EMBL" id="ANOG01001078">
    <property type="protein sequence ID" value="EMI15506.1"/>
    <property type="molecule type" value="Genomic_DNA"/>
</dbReference>
<organism evidence="2 3">
    <name type="scientific">Rhodopirellula maiorica SM1</name>
    <dbReference type="NCBI Taxonomy" id="1265738"/>
    <lineage>
        <taxon>Bacteria</taxon>
        <taxon>Pseudomonadati</taxon>
        <taxon>Planctomycetota</taxon>
        <taxon>Planctomycetia</taxon>
        <taxon>Pirellulales</taxon>
        <taxon>Pirellulaceae</taxon>
        <taxon>Novipirellula</taxon>
    </lineage>
</organism>
<feature type="signal peptide" evidence="1">
    <location>
        <begin position="1"/>
        <end position="28"/>
    </location>
</feature>
<sequence length="152" mass="16743">MKIMNCIRSRLAGSLLCLAVSVFFVSSTDELHGQGTHATNLQRTKWISTAKGIEFRAEPNRQWIMINRNQPPKTFTETNRTNDFIQLAGKDGSLLFLYDGIALTSDPRVSDPVCFESGSWNHTVTPIKNGPLEIQRCGSAAEISTDLGGNSI</sequence>
<comment type="caution">
    <text evidence="2">The sequence shown here is derived from an EMBL/GenBank/DDBJ whole genome shotgun (WGS) entry which is preliminary data.</text>
</comment>
<proteinExistence type="predicted"/>
<name>M5R8X7_9BACT</name>
<dbReference type="AlphaFoldDB" id="M5R8X7"/>
<evidence type="ECO:0000256" key="1">
    <source>
        <dbReference type="SAM" id="SignalP"/>
    </source>
</evidence>